<comment type="function">
    <text evidence="2 15">This enzyme scavenges exogenous and endogenous cytidine and 2'-deoxycytidine for UMP synthesis.</text>
</comment>
<organism evidence="17 18">
    <name type="scientific">Usitatibacter palustris</name>
    <dbReference type="NCBI Taxonomy" id="2732487"/>
    <lineage>
        <taxon>Bacteria</taxon>
        <taxon>Pseudomonadati</taxon>
        <taxon>Pseudomonadota</taxon>
        <taxon>Betaproteobacteria</taxon>
        <taxon>Nitrosomonadales</taxon>
        <taxon>Usitatibacteraceae</taxon>
        <taxon>Usitatibacter</taxon>
    </lineage>
</organism>
<dbReference type="GO" id="GO:0055086">
    <property type="term" value="P:nucleobase-containing small molecule metabolic process"/>
    <property type="evidence" value="ECO:0007669"/>
    <property type="project" value="UniProtKB-ARBA"/>
</dbReference>
<proteinExistence type="inferred from homology"/>
<dbReference type="GO" id="GO:0042802">
    <property type="term" value="F:identical protein binding"/>
    <property type="evidence" value="ECO:0007669"/>
    <property type="project" value="UniProtKB-ARBA"/>
</dbReference>
<feature type="binding site" evidence="14">
    <location>
        <position position="92"/>
    </location>
    <ligand>
        <name>Zn(2+)</name>
        <dbReference type="ChEBI" id="CHEBI:29105"/>
        <note>catalytic</note>
    </ligand>
</feature>
<dbReference type="InterPro" id="IPR002125">
    <property type="entry name" value="CMP_dCMP_dom"/>
</dbReference>
<evidence type="ECO:0000256" key="4">
    <source>
        <dbReference type="ARBA" id="ARBA00012783"/>
    </source>
</evidence>
<evidence type="ECO:0000256" key="6">
    <source>
        <dbReference type="ARBA" id="ARBA00022723"/>
    </source>
</evidence>
<dbReference type="PROSITE" id="PS51747">
    <property type="entry name" value="CYT_DCMP_DEAMINASES_2"/>
    <property type="match status" value="1"/>
</dbReference>
<feature type="domain" description="CMP/dCMP-type deaminase" evidence="16">
    <location>
        <begin position="7"/>
        <end position="134"/>
    </location>
</feature>
<dbReference type="KEGG" id="upl:DSM104440_02100"/>
<dbReference type="SUPFAM" id="SSF53927">
    <property type="entry name" value="Cytidine deaminase-like"/>
    <property type="match status" value="1"/>
</dbReference>
<evidence type="ECO:0000256" key="8">
    <source>
        <dbReference type="ARBA" id="ARBA00022833"/>
    </source>
</evidence>
<feature type="binding site" evidence="13">
    <location>
        <begin position="48"/>
        <end position="54"/>
    </location>
    <ligand>
        <name>substrate</name>
    </ligand>
</feature>
<evidence type="ECO:0000313" key="18">
    <source>
        <dbReference type="Proteomes" id="UP000503096"/>
    </source>
</evidence>
<dbReference type="Gene3D" id="3.40.140.10">
    <property type="entry name" value="Cytidine Deaminase, domain 2"/>
    <property type="match status" value="1"/>
</dbReference>
<comment type="similarity">
    <text evidence="3 15">Belongs to the cytidine and deoxycytidylate deaminase family.</text>
</comment>
<keyword evidence="8 14" id="KW-0862">Zinc</keyword>
<evidence type="ECO:0000256" key="2">
    <source>
        <dbReference type="ARBA" id="ARBA00003949"/>
    </source>
</evidence>
<dbReference type="InParanoid" id="A0A6M4H972"/>
<evidence type="ECO:0000256" key="10">
    <source>
        <dbReference type="ARBA" id="ARBA00049252"/>
    </source>
</evidence>
<dbReference type="Pfam" id="PF00383">
    <property type="entry name" value="dCMP_cyt_deam_1"/>
    <property type="match status" value="1"/>
</dbReference>
<dbReference type="RefSeq" id="WP_171162424.1">
    <property type="nucleotide sequence ID" value="NZ_CP053073.1"/>
</dbReference>
<keyword evidence="18" id="KW-1185">Reference proteome</keyword>
<feature type="binding site" evidence="14">
    <location>
        <position position="95"/>
    </location>
    <ligand>
        <name>Zn(2+)</name>
        <dbReference type="ChEBI" id="CHEBI:29105"/>
        <note>catalytic</note>
    </ligand>
</feature>
<evidence type="ECO:0000256" key="13">
    <source>
        <dbReference type="PIRSR" id="PIRSR606262-2"/>
    </source>
</evidence>
<evidence type="ECO:0000256" key="15">
    <source>
        <dbReference type="RuleBase" id="RU364006"/>
    </source>
</evidence>
<evidence type="ECO:0000256" key="12">
    <source>
        <dbReference type="PIRSR" id="PIRSR606262-1"/>
    </source>
</evidence>
<keyword evidence="6 14" id="KW-0479">Metal-binding</keyword>
<evidence type="ECO:0000256" key="5">
    <source>
        <dbReference type="ARBA" id="ARBA00018266"/>
    </source>
</evidence>
<dbReference type="EC" id="3.5.4.5" evidence="4 15"/>
<keyword evidence="7 15" id="KW-0378">Hydrolase</keyword>
<dbReference type="PROSITE" id="PS00903">
    <property type="entry name" value="CYT_DCMP_DEAMINASES_1"/>
    <property type="match status" value="1"/>
</dbReference>
<protein>
    <recommendedName>
        <fullName evidence="5 15">Cytidine deaminase</fullName>
        <ecNumber evidence="4 15">3.5.4.5</ecNumber>
    </recommendedName>
    <alternativeName>
        <fullName evidence="9 15">Cytidine aminohydrolase</fullName>
    </alternativeName>
</protein>
<comment type="catalytic activity">
    <reaction evidence="10 15">
        <text>2'-deoxycytidine + H2O + H(+) = 2'-deoxyuridine + NH4(+)</text>
        <dbReference type="Rhea" id="RHEA:13433"/>
        <dbReference type="ChEBI" id="CHEBI:15377"/>
        <dbReference type="ChEBI" id="CHEBI:15378"/>
        <dbReference type="ChEBI" id="CHEBI:15698"/>
        <dbReference type="ChEBI" id="CHEBI:16450"/>
        <dbReference type="ChEBI" id="CHEBI:28938"/>
        <dbReference type="EC" id="3.5.4.5"/>
    </reaction>
</comment>
<evidence type="ECO:0000256" key="3">
    <source>
        <dbReference type="ARBA" id="ARBA00006576"/>
    </source>
</evidence>
<evidence type="ECO:0000313" key="17">
    <source>
        <dbReference type="EMBL" id="QJR15283.1"/>
    </source>
</evidence>
<name>A0A6M4H972_9PROT</name>
<dbReference type="InterPro" id="IPR016193">
    <property type="entry name" value="Cytidine_deaminase-like"/>
</dbReference>
<dbReference type="Proteomes" id="UP000503096">
    <property type="component" value="Chromosome"/>
</dbReference>
<dbReference type="NCBIfam" id="NF004064">
    <property type="entry name" value="PRK05578.1"/>
    <property type="match status" value="1"/>
</dbReference>
<dbReference type="EMBL" id="CP053073">
    <property type="protein sequence ID" value="QJR15283.1"/>
    <property type="molecule type" value="Genomic_DNA"/>
</dbReference>
<evidence type="ECO:0000256" key="14">
    <source>
        <dbReference type="PIRSR" id="PIRSR606262-3"/>
    </source>
</evidence>
<dbReference type="InterPro" id="IPR016192">
    <property type="entry name" value="APOBEC/CMP_deaminase_Zn-bd"/>
</dbReference>
<gene>
    <name evidence="17" type="primary">cdd</name>
    <name evidence="17" type="ORF">DSM104440_02100</name>
</gene>
<dbReference type="AlphaFoldDB" id="A0A6M4H972"/>
<dbReference type="GO" id="GO:0004126">
    <property type="term" value="F:cytidine deaminase activity"/>
    <property type="evidence" value="ECO:0007669"/>
    <property type="project" value="UniProtKB-UniRule"/>
</dbReference>
<dbReference type="CDD" id="cd01283">
    <property type="entry name" value="cytidine_deaminase"/>
    <property type="match status" value="1"/>
</dbReference>
<dbReference type="PANTHER" id="PTHR11644:SF2">
    <property type="entry name" value="CYTIDINE DEAMINASE"/>
    <property type="match status" value="1"/>
</dbReference>
<accession>A0A6M4H972</accession>
<dbReference type="GO" id="GO:0005829">
    <property type="term" value="C:cytosol"/>
    <property type="evidence" value="ECO:0007669"/>
    <property type="project" value="TreeGrafter"/>
</dbReference>
<reference evidence="17 18" key="1">
    <citation type="submission" date="2020-04" db="EMBL/GenBank/DDBJ databases">
        <title>Usitatibacter rugosus gen. nov., sp. nov. and Usitatibacter palustris sp. nov., novel members of Usitatibacteraceae fam. nov. within the order Nitrosomonadales isolated from soil.</title>
        <authorList>
            <person name="Huber K.J."/>
            <person name="Neumann-Schaal M."/>
            <person name="Geppert A."/>
            <person name="Luckner M."/>
            <person name="Wanner G."/>
            <person name="Overmann J."/>
        </authorList>
    </citation>
    <scope>NUCLEOTIDE SEQUENCE [LARGE SCALE GENOMIC DNA]</scope>
    <source>
        <strain evidence="17 18">Swamp67</strain>
    </source>
</reference>
<dbReference type="GO" id="GO:0072527">
    <property type="term" value="P:pyrimidine-containing compound metabolic process"/>
    <property type="evidence" value="ECO:0007669"/>
    <property type="project" value="UniProtKB-ARBA"/>
</dbReference>
<feature type="active site" description="Proton donor" evidence="12">
    <location>
        <position position="61"/>
    </location>
</feature>
<dbReference type="InterPro" id="IPR050202">
    <property type="entry name" value="Cyt/Deoxycyt_deaminase"/>
</dbReference>
<evidence type="ECO:0000259" key="16">
    <source>
        <dbReference type="PROSITE" id="PS51747"/>
    </source>
</evidence>
<evidence type="ECO:0000256" key="11">
    <source>
        <dbReference type="ARBA" id="ARBA00049558"/>
    </source>
</evidence>
<dbReference type="FunFam" id="3.40.140.10:FF:000008">
    <property type="entry name" value="Cytidine deaminase"/>
    <property type="match status" value="1"/>
</dbReference>
<evidence type="ECO:0000256" key="7">
    <source>
        <dbReference type="ARBA" id="ARBA00022801"/>
    </source>
</evidence>
<dbReference type="NCBIfam" id="TIGR01354">
    <property type="entry name" value="cyt_deam_tetra"/>
    <property type="match status" value="1"/>
</dbReference>
<dbReference type="PANTHER" id="PTHR11644">
    <property type="entry name" value="CYTIDINE DEAMINASE"/>
    <property type="match status" value="1"/>
</dbReference>
<comment type="catalytic activity">
    <reaction evidence="11 15">
        <text>cytidine + H2O + H(+) = uridine + NH4(+)</text>
        <dbReference type="Rhea" id="RHEA:16069"/>
        <dbReference type="ChEBI" id="CHEBI:15377"/>
        <dbReference type="ChEBI" id="CHEBI:15378"/>
        <dbReference type="ChEBI" id="CHEBI:16704"/>
        <dbReference type="ChEBI" id="CHEBI:17562"/>
        <dbReference type="ChEBI" id="CHEBI:28938"/>
        <dbReference type="EC" id="3.5.4.5"/>
    </reaction>
</comment>
<comment type="cofactor">
    <cofactor evidence="1 14 15">
        <name>Zn(2+)</name>
        <dbReference type="ChEBI" id="CHEBI:29105"/>
    </cofactor>
</comment>
<evidence type="ECO:0000256" key="1">
    <source>
        <dbReference type="ARBA" id="ARBA00001947"/>
    </source>
</evidence>
<dbReference type="InterPro" id="IPR006262">
    <property type="entry name" value="Cyt_deam_tetra"/>
</dbReference>
<evidence type="ECO:0000256" key="9">
    <source>
        <dbReference type="ARBA" id="ARBA00032005"/>
    </source>
</evidence>
<sequence>MTALTTQQVEQLHTAARAAQARAHAPYSRFRVGAAVLDESGRIHAGCNVENAAYPLGMCAEALAIATMVREGGRSVRGLLVVGEGEHLVTPCGGCRQRLREFASDATPVLVADLERVRAQFTLGELLPASFGPENLA</sequence>
<feature type="binding site" evidence="14">
    <location>
        <position position="59"/>
    </location>
    <ligand>
        <name>Zn(2+)</name>
        <dbReference type="ChEBI" id="CHEBI:29105"/>
        <note>catalytic</note>
    </ligand>
</feature>
<dbReference type="GO" id="GO:0008270">
    <property type="term" value="F:zinc ion binding"/>
    <property type="evidence" value="ECO:0007669"/>
    <property type="project" value="UniProtKB-UniRule"/>
</dbReference>